<dbReference type="AlphaFoldDB" id="A0A240EN75"/>
<gene>
    <name evidence="1" type="ORF">VTH8203_03257</name>
</gene>
<organism evidence="1 2">
    <name type="scientific">Vibrio thalassae</name>
    <dbReference type="NCBI Taxonomy" id="1243014"/>
    <lineage>
        <taxon>Bacteria</taxon>
        <taxon>Pseudomonadati</taxon>
        <taxon>Pseudomonadota</taxon>
        <taxon>Gammaproteobacteria</taxon>
        <taxon>Vibrionales</taxon>
        <taxon>Vibrionaceae</taxon>
        <taxon>Vibrio</taxon>
    </lineage>
</organism>
<reference evidence="2" key="1">
    <citation type="submission" date="2016-06" db="EMBL/GenBank/DDBJ databases">
        <authorList>
            <person name="Rodrigo-Torres L."/>
            <person name="Arahal R.D."/>
            <person name="Lucena T."/>
        </authorList>
    </citation>
    <scope>NUCLEOTIDE SEQUENCE [LARGE SCALE GENOMIC DNA]</scope>
    <source>
        <strain evidence="2">CECT8203</strain>
    </source>
</reference>
<name>A0A240EN75_9VIBR</name>
<evidence type="ECO:0000313" key="2">
    <source>
        <dbReference type="Proteomes" id="UP000219336"/>
    </source>
</evidence>
<keyword evidence="2" id="KW-1185">Reference proteome</keyword>
<proteinExistence type="predicted"/>
<protein>
    <submittedName>
        <fullName evidence="1">Uncharacterized protein</fullName>
    </submittedName>
</protein>
<sequence>MLIRAQSAARMSIYVIPAHHVLAWAEIYSKYSLSLLEDPCLRKDEAIKATKALSEHLGHHD</sequence>
<evidence type="ECO:0000313" key="1">
    <source>
        <dbReference type="EMBL" id="SNX49609.1"/>
    </source>
</evidence>
<dbReference type="EMBL" id="OANU01000064">
    <property type="protein sequence ID" value="SNX49609.1"/>
    <property type="molecule type" value="Genomic_DNA"/>
</dbReference>
<dbReference type="RefSeq" id="WP_096994640.1">
    <property type="nucleotide sequence ID" value="NZ_JBHSII010000011.1"/>
</dbReference>
<accession>A0A240EN75</accession>
<dbReference type="Proteomes" id="UP000219336">
    <property type="component" value="Unassembled WGS sequence"/>
</dbReference>